<name>A0ABU0BWD8_9HYPH</name>
<organism evidence="10 11">
    <name type="scientific">Pararhizobium capsulatum DSM 1112</name>
    <dbReference type="NCBI Taxonomy" id="1121113"/>
    <lineage>
        <taxon>Bacteria</taxon>
        <taxon>Pseudomonadati</taxon>
        <taxon>Pseudomonadota</taxon>
        <taxon>Alphaproteobacteria</taxon>
        <taxon>Hyphomicrobiales</taxon>
        <taxon>Rhizobiaceae</taxon>
        <taxon>Rhizobium/Agrobacterium group</taxon>
        <taxon>Pararhizobium</taxon>
    </lineage>
</organism>
<comment type="pathway">
    <text evidence="3 9">Carbohydrate metabolism; pentose and glucuronate interconversion.</text>
</comment>
<evidence type="ECO:0000256" key="1">
    <source>
        <dbReference type="ARBA" id="ARBA00001794"/>
    </source>
</evidence>
<evidence type="ECO:0000256" key="5">
    <source>
        <dbReference type="ARBA" id="ARBA00012927"/>
    </source>
</evidence>
<dbReference type="EMBL" id="JAUSVF010000002">
    <property type="protein sequence ID" value="MDQ0322575.1"/>
    <property type="molecule type" value="Genomic_DNA"/>
</dbReference>
<evidence type="ECO:0000256" key="2">
    <source>
        <dbReference type="ARBA" id="ARBA00002713"/>
    </source>
</evidence>
<sequence length="395" mass="43762">MRQGWRWFGPYTPVTLEDVRQTGATNIVSSLHRIPIGQAWTELEVRDHQALIETTPPGRTPLTWSVVESIPIPDAVKRRGGAAKVEIEAWIASLEAVAACGIDIICYNFMPVVDWTRTEIDFITPTGATAMRFDHDRFAAFDLFVLKRPSAEKDYSENERIRARESFENTPPEEVAEVARIITSALPGSTTEPLTIEAFREKLAAYSGIDAPQLRQHLIEFLEAVTPAAEARGVKLTLHPDDPPRPLFGLPRVASTQEDYAALFDAVPSPANGMCYCTGSLGVRADNDLPAIARRFASRIHFAHLRATTRERDGLSFQEAAHLEGDVDMVSVLKELVAEDRKRTSKNTIVFRSDHGHRMLDDLNKTVTPGYPAIGRMRGLAELRGILFALGAPPT</sequence>
<evidence type="ECO:0000256" key="6">
    <source>
        <dbReference type="ARBA" id="ARBA00023004"/>
    </source>
</evidence>
<evidence type="ECO:0000313" key="10">
    <source>
        <dbReference type="EMBL" id="MDQ0322575.1"/>
    </source>
</evidence>
<dbReference type="PIRSF" id="PIRSF016049">
    <property type="entry name" value="Man_dehyd"/>
    <property type="match status" value="1"/>
</dbReference>
<dbReference type="RefSeq" id="WP_307234319.1">
    <property type="nucleotide sequence ID" value="NZ_JAUSVF010000002.1"/>
</dbReference>
<gene>
    <name evidence="9" type="primary">uxuA</name>
    <name evidence="10" type="ORF">QO002_004781</name>
</gene>
<dbReference type="EC" id="4.2.1.8" evidence="5 9"/>
<dbReference type="InterPro" id="IPR036237">
    <property type="entry name" value="Xyl_isomerase-like_sf"/>
</dbReference>
<dbReference type="HAMAP" id="MF_00106">
    <property type="entry name" value="UxuA"/>
    <property type="match status" value="1"/>
</dbReference>
<proteinExistence type="inferred from homology"/>
<comment type="catalytic activity">
    <reaction evidence="1 9">
        <text>D-mannonate = 2-dehydro-3-deoxy-D-gluconate + H2O</text>
        <dbReference type="Rhea" id="RHEA:20097"/>
        <dbReference type="ChEBI" id="CHEBI:15377"/>
        <dbReference type="ChEBI" id="CHEBI:17767"/>
        <dbReference type="ChEBI" id="CHEBI:57990"/>
        <dbReference type="EC" id="4.2.1.8"/>
    </reaction>
</comment>
<keyword evidence="11" id="KW-1185">Reference proteome</keyword>
<comment type="caution">
    <text evidence="10">The sequence shown here is derived from an EMBL/GenBank/DDBJ whole genome shotgun (WGS) entry which is preliminary data.</text>
</comment>
<comment type="similarity">
    <text evidence="4 9">Belongs to the mannonate dehydratase family.</text>
</comment>
<evidence type="ECO:0000256" key="9">
    <source>
        <dbReference type="HAMAP-Rule" id="MF_00106"/>
    </source>
</evidence>
<reference evidence="10 11" key="1">
    <citation type="submission" date="2023-07" db="EMBL/GenBank/DDBJ databases">
        <title>Genomic Encyclopedia of Type Strains, Phase IV (KMG-IV): sequencing the most valuable type-strain genomes for metagenomic binning, comparative biology and taxonomic classification.</title>
        <authorList>
            <person name="Goeker M."/>
        </authorList>
    </citation>
    <scope>NUCLEOTIDE SEQUENCE [LARGE SCALE GENOMIC DNA]</scope>
    <source>
        <strain evidence="10 11">DSM 1112</strain>
    </source>
</reference>
<dbReference type="InterPro" id="IPR004628">
    <property type="entry name" value="Man_deHydtase"/>
</dbReference>
<dbReference type="Gene3D" id="3.20.20.150">
    <property type="entry name" value="Divalent-metal-dependent TIM barrel enzymes"/>
    <property type="match status" value="1"/>
</dbReference>
<dbReference type="GO" id="GO:0008927">
    <property type="term" value="F:mannonate dehydratase activity"/>
    <property type="evidence" value="ECO:0007669"/>
    <property type="project" value="UniProtKB-EC"/>
</dbReference>
<keyword evidence="6 9" id="KW-0408">Iron</keyword>
<evidence type="ECO:0000256" key="3">
    <source>
        <dbReference type="ARBA" id="ARBA00004892"/>
    </source>
</evidence>
<protein>
    <recommendedName>
        <fullName evidence="5 9">Mannonate dehydratase</fullName>
        <ecNumber evidence="5 9">4.2.1.8</ecNumber>
    </recommendedName>
    <alternativeName>
        <fullName evidence="9">D-mannonate hydro-lyase</fullName>
    </alternativeName>
</protein>
<evidence type="ECO:0000256" key="7">
    <source>
        <dbReference type="ARBA" id="ARBA00023211"/>
    </source>
</evidence>
<dbReference type="PANTHER" id="PTHR30387">
    <property type="entry name" value="MANNONATE DEHYDRATASE"/>
    <property type="match status" value="1"/>
</dbReference>
<dbReference type="Proteomes" id="UP001230207">
    <property type="component" value="Unassembled WGS sequence"/>
</dbReference>
<comment type="function">
    <text evidence="2 9">Catalyzes the dehydration of D-mannonate.</text>
</comment>
<evidence type="ECO:0000256" key="4">
    <source>
        <dbReference type="ARBA" id="ARBA00007389"/>
    </source>
</evidence>
<accession>A0ABU0BWD8</accession>
<dbReference type="NCBIfam" id="NF003027">
    <property type="entry name" value="PRK03906.1"/>
    <property type="match status" value="1"/>
</dbReference>
<dbReference type="PANTHER" id="PTHR30387:SF2">
    <property type="entry name" value="MANNONATE DEHYDRATASE"/>
    <property type="match status" value="1"/>
</dbReference>
<evidence type="ECO:0000313" key="11">
    <source>
        <dbReference type="Proteomes" id="UP001230207"/>
    </source>
</evidence>
<evidence type="ECO:0000256" key="8">
    <source>
        <dbReference type="ARBA" id="ARBA00023239"/>
    </source>
</evidence>
<dbReference type="SUPFAM" id="SSF51658">
    <property type="entry name" value="Xylose isomerase-like"/>
    <property type="match status" value="1"/>
</dbReference>
<comment type="cofactor">
    <cofactor evidence="9">
        <name>Fe(2+)</name>
        <dbReference type="ChEBI" id="CHEBI:29033"/>
    </cofactor>
    <cofactor evidence="9">
        <name>Mn(2+)</name>
        <dbReference type="ChEBI" id="CHEBI:29035"/>
    </cofactor>
</comment>
<keyword evidence="7 9" id="KW-0464">Manganese</keyword>
<keyword evidence="8 9" id="KW-0456">Lyase</keyword>
<dbReference type="Pfam" id="PF03786">
    <property type="entry name" value="UxuA"/>
    <property type="match status" value="1"/>
</dbReference>
<dbReference type="NCBIfam" id="TIGR00695">
    <property type="entry name" value="uxuA"/>
    <property type="match status" value="1"/>
</dbReference>